<dbReference type="SMART" id="SM01090">
    <property type="entry name" value="Copper-fist"/>
    <property type="match status" value="1"/>
</dbReference>
<feature type="region of interest" description="Disordered" evidence="1">
    <location>
        <begin position="133"/>
        <end position="191"/>
    </location>
</feature>
<dbReference type="RefSeq" id="XP_019039144.1">
    <property type="nucleotide sequence ID" value="XM_019184748.1"/>
</dbReference>
<dbReference type="SUPFAM" id="SSF57879">
    <property type="entry name" value="Zinc domain conserved in yeast copper-regulated transcription factors"/>
    <property type="match status" value="1"/>
</dbReference>
<name>A0A1E3P520_WICAA</name>
<dbReference type="GeneID" id="30201994"/>
<dbReference type="GO" id="GO:0003700">
    <property type="term" value="F:DNA-binding transcription factor activity"/>
    <property type="evidence" value="ECO:0007669"/>
    <property type="project" value="InterPro"/>
</dbReference>
<organism evidence="3 4">
    <name type="scientific">Wickerhamomyces anomalus (strain ATCC 58044 / CBS 1984 / NCYC 433 / NRRL Y-366-8)</name>
    <name type="common">Yeast</name>
    <name type="synonym">Hansenula anomala</name>
    <dbReference type="NCBI Taxonomy" id="683960"/>
    <lineage>
        <taxon>Eukaryota</taxon>
        <taxon>Fungi</taxon>
        <taxon>Dikarya</taxon>
        <taxon>Ascomycota</taxon>
        <taxon>Saccharomycotina</taxon>
        <taxon>Saccharomycetes</taxon>
        <taxon>Phaffomycetales</taxon>
        <taxon>Wickerhamomycetaceae</taxon>
        <taxon>Wickerhamomyces</taxon>
    </lineage>
</organism>
<accession>A0A1E3P520</accession>
<protein>
    <recommendedName>
        <fullName evidence="2">Copper-fist domain-containing protein</fullName>
    </recommendedName>
</protein>
<feature type="compositionally biased region" description="Basic and acidic residues" evidence="1">
    <location>
        <begin position="139"/>
        <end position="149"/>
    </location>
</feature>
<evidence type="ECO:0000313" key="3">
    <source>
        <dbReference type="EMBL" id="ODQ59937.1"/>
    </source>
</evidence>
<dbReference type="GO" id="GO:0003677">
    <property type="term" value="F:DNA binding"/>
    <property type="evidence" value="ECO:0007669"/>
    <property type="project" value="InterPro"/>
</dbReference>
<dbReference type="InterPro" id="IPR036395">
    <property type="entry name" value="Cu_fist_DNA-bd_dom_sf"/>
</dbReference>
<dbReference type="PROSITE" id="PS50073">
    <property type="entry name" value="COPPER_FIST_2"/>
    <property type="match status" value="1"/>
</dbReference>
<dbReference type="GO" id="GO:0005634">
    <property type="term" value="C:nucleus"/>
    <property type="evidence" value="ECO:0007669"/>
    <property type="project" value="InterPro"/>
</dbReference>
<feature type="compositionally biased region" description="Low complexity" evidence="1">
    <location>
        <begin position="470"/>
        <end position="487"/>
    </location>
</feature>
<feature type="region of interest" description="Disordered" evidence="1">
    <location>
        <begin position="465"/>
        <end position="487"/>
    </location>
</feature>
<proteinExistence type="predicted"/>
<feature type="domain" description="Copper-fist" evidence="2">
    <location>
        <begin position="1"/>
        <end position="44"/>
    </location>
</feature>
<evidence type="ECO:0000259" key="2">
    <source>
        <dbReference type="PROSITE" id="PS50073"/>
    </source>
</evidence>
<reference evidence="3 4" key="1">
    <citation type="journal article" date="2016" name="Proc. Natl. Acad. Sci. U.S.A.">
        <title>Comparative genomics of biotechnologically important yeasts.</title>
        <authorList>
            <person name="Riley R."/>
            <person name="Haridas S."/>
            <person name="Wolfe K.H."/>
            <person name="Lopes M.R."/>
            <person name="Hittinger C.T."/>
            <person name="Goeker M."/>
            <person name="Salamov A.A."/>
            <person name="Wisecaver J.H."/>
            <person name="Long T.M."/>
            <person name="Calvey C.H."/>
            <person name="Aerts A.L."/>
            <person name="Barry K.W."/>
            <person name="Choi C."/>
            <person name="Clum A."/>
            <person name="Coughlan A.Y."/>
            <person name="Deshpande S."/>
            <person name="Douglass A.P."/>
            <person name="Hanson S.J."/>
            <person name="Klenk H.-P."/>
            <person name="LaButti K.M."/>
            <person name="Lapidus A."/>
            <person name="Lindquist E.A."/>
            <person name="Lipzen A.M."/>
            <person name="Meier-Kolthoff J.P."/>
            <person name="Ohm R.A."/>
            <person name="Otillar R.P."/>
            <person name="Pangilinan J.L."/>
            <person name="Peng Y."/>
            <person name="Rokas A."/>
            <person name="Rosa C.A."/>
            <person name="Scheuner C."/>
            <person name="Sibirny A.A."/>
            <person name="Slot J.C."/>
            <person name="Stielow J.B."/>
            <person name="Sun H."/>
            <person name="Kurtzman C.P."/>
            <person name="Blackwell M."/>
            <person name="Grigoriev I.V."/>
            <person name="Jeffries T.W."/>
        </authorList>
    </citation>
    <scope>NUCLEOTIDE SEQUENCE [LARGE SCALE GENOMIC DNA]</scope>
    <source>
        <strain evidence="4">ATCC 58044 / CBS 1984 / NCYC 433 / NRRL Y-366-8</strain>
    </source>
</reference>
<dbReference type="SMART" id="SM00412">
    <property type="entry name" value="Cu_FIST"/>
    <property type="match status" value="1"/>
</dbReference>
<dbReference type="Pfam" id="PF00649">
    <property type="entry name" value="Copper-fist"/>
    <property type="match status" value="1"/>
</dbReference>
<feature type="region of interest" description="Disordered" evidence="1">
    <location>
        <begin position="334"/>
        <end position="362"/>
    </location>
</feature>
<keyword evidence="4" id="KW-1185">Reference proteome</keyword>
<sequence>MIFGRRLKYACETCIKGHRARDCLHFERINEGSVFLIKDRGRPAKDMTAASLRQKYRLLQAGAHPTLNEVCPFSGNFRFGCKGRCCPRKDVKAVFIDDQSSVLVSVFDDIEYSDDWYFEDTIPESAVDGKADFYANNGHNEDTKLDKVTKPKRAPKFKDKSTTNEPNAEPNAEPVNHQNNSSQFGGVGPIHQQDSNVISQEEVIGGVSSDVTNAAINTVANEYEDHDNGSEDYENSAGLIEDPATLQELYGDFGLQARHFSGNFQFTQRNAPVEVTQQEQGYFSHLNTQASEFSQSQGNLFPSTETTVKNEVQDDRHNHKLQKLVSSSTEITESSQSIAFGSNGSHYPSNLQESNSYSTNTLPSSELTQEEIDETGYWLHDFINEDEIVEVASEDSEESVEEVSGEIAEVSEEGVKEVPPEIPQPVQQLDTFSIASPSFTEADLPFGFSSIFSANGVDPPDSGINISNVFSPDGSESSGFSSGNPFY</sequence>
<dbReference type="Gene3D" id="3.90.430.10">
    <property type="entry name" value="Copper fist DNA-binding domain"/>
    <property type="match status" value="1"/>
</dbReference>
<dbReference type="OrthoDB" id="5600085at2759"/>
<feature type="compositionally biased region" description="Polar residues" evidence="1">
    <location>
        <begin position="339"/>
        <end position="362"/>
    </location>
</feature>
<dbReference type="InterPro" id="IPR001083">
    <property type="entry name" value="Cu_fist_DNA-bd_dom"/>
</dbReference>
<evidence type="ECO:0000256" key="1">
    <source>
        <dbReference type="SAM" id="MobiDB-lite"/>
    </source>
</evidence>
<dbReference type="Proteomes" id="UP000094112">
    <property type="component" value="Unassembled WGS sequence"/>
</dbReference>
<gene>
    <name evidence="3" type="ORF">WICANDRAFT_78563</name>
</gene>
<dbReference type="EMBL" id="KV454210">
    <property type="protein sequence ID" value="ODQ59937.1"/>
    <property type="molecule type" value="Genomic_DNA"/>
</dbReference>
<evidence type="ECO:0000313" key="4">
    <source>
        <dbReference type="Proteomes" id="UP000094112"/>
    </source>
</evidence>
<dbReference type="AlphaFoldDB" id="A0A1E3P520"/>
<dbReference type="GO" id="GO:0005507">
    <property type="term" value="F:copper ion binding"/>
    <property type="evidence" value="ECO:0007669"/>
    <property type="project" value="InterPro"/>
</dbReference>